<feature type="compositionally biased region" description="Polar residues" evidence="1">
    <location>
        <begin position="53"/>
        <end position="70"/>
    </location>
</feature>
<gene>
    <name evidence="2" type="ORF">NECAME_07695</name>
</gene>
<feature type="region of interest" description="Disordered" evidence="1">
    <location>
        <begin position="36"/>
        <end position="70"/>
    </location>
</feature>
<dbReference type="KEGG" id="nai:NECAME_07695"/>
<evidence type="ECO:0000313" key="2">
    <source>
        <dbReference type="EMBL" id="ETN82919.1"/>
    </source>
</evidence>
<evidence type="ECO:0000256" key="1">
    <source>
        <dbReference type="SAM" id="MobiDB-lite"/>
    </source>
</evidence>
<reference evidence="3" key="1">
    <citation type="journal article" date="2014" name="Nat. Genet.">
        <title>Genome of the human hookworm Necator americanus.</title>
        <authorList>
            <person name="Tang Y.T."/>
            <person name="Gao X."/>
            <person name="Rosa B.A."/>
            <person name="Abubucker S."/>
            <person name="Hallsworth-Pepin K."/>
            <person name="Martin J."/>
            <person name="Tyagi R."/>
            <person name="Heizer E."/>
            <person name="Zhang X."/>
            <person name="Bhonagiri-Palsikar V."/>
            <person name="Minx P."/>
            <person name="Warren W.C."/>
            <person name="Wang Q."/>
            <person name="Zhan B."/>
            <person name="Hotez P.J."/>
            <person name="Sternberg P.W."/>
            <person name="Dougall A."/>
            <person name="Gaze S.T."/>
            <person name="Mulvenna J."/>
            <person name="Sotillo J."/>
            <person name="Ranganathan S."/>
            <person name="Rabelo E.M."/>
            <person name="Wilson R.K."/>
            <person name="Felgner P.L."/>
            <person name="Bethony J."/>
            <person name="Hawdon J.M."/>
            <person name="Gasser R.B."/>
            <person name="Loukas A."/>
            <person name="Mitreva M."/>
        </authorList>
    </citation>
    <scope>NUCLEOTIDE SEQUENCE [LARGE SCALE GENOMIC DNA]</scope>
</reference>
<organism evidence="2 3">
    <name type="scientific">Necator americanus</name>
    <name type="common">Human hookworm</name>
    <dbReference type="NCBI Taxonomy" id="51031"/>
    <lineage>
        <taxon>Eukaryota</taxon>
        <taxon>Metazoa</taxon>
        <taxon>Ecdysozoa</taxon>
        <taxon>Nematoda</taxon>
        <taxon>Chromadorea</taxon>
        <taxon>Rhabditida</taxon>
        <taxon>Rhabditina</taxon>
        <taxon>Rhabditomorpha</taxon>
        <taxon>Strongyloidea</taxon>
        <taxon>Ancylostomatidae</taxon>
        <taxon>Bunostominae</taxon>
        <taxon>Necator</taxon>
    </lineage>
</organism>
<accession>W2TMN0</accession>
<dbReference type="AlphaFoldDB" id="W2TMN0"/>
<dbReference type="EMBL" id="KI658342">
    <property type="protein sequence ID" value="ETN82919.1"/>
    <property type="molecule type" value="Genomic_DNA"/>
</dbReference>
<dbReference type="Proteomes" id="UP000053676">
    <property type="component" value="Unassembled WGS sequence"/>
</dbReference>
<protein>
    <submittedName>
        <fullName evidence="2">Uncharacterized protein</fullName>
    </submittedName>
</protein>
<sequence>MAASQNKCPQIVEEDVRTENGSAFKELTHSTKHKLFDEDSGGFLGEGKRGNFKENSSTIKSTSEFSTLSR</sequence>
<name>W2TMN0_NECAM</name>
<proteinExistence type="predicted"/>
<keyword evidence="3" id="KW-1185">Reference proteome</keyword>
<evidence type="ECO:0000313" key="3">
    <source>
        <dbReference type="Proteomes" id="UP000053676"/>
    </source>
</evidence>